<dbReference type="InterPro" id="IPR003661">
    <property type="entry name" value="HisK_dim/P_dom"/>
</dbReference>
<keyword evidence="9" id="KW-0812">Transmembrane</keyword>
<reference evidence="11 12" key="1">
    <citation type="submission" date="2019-08" db="EMBL/GenBank/DDBJ databases">
        <title>Genome of Phaeodactylibacter luteus.</title>
        <authorList>
            <person name="Bowman J.P."/>
        </authorList>
    </citation>
    <scope>NUCLEOTIDE SEQUENCE [LARGE SCALE GENOMIC DNA]</scope>
    <source>
        <strain evidence="11 12">KCTC 42180</strain>
    </source>
</reference>
<dbReference type="OrthoDB" id="1931120at2"/>
<keyword evidence="7" id="KW-0067">ATP-binding</keyword>
<dbReference type="Gene3D" id="1.10.287.130">
    <property type="match status" value="1"/>
</dbReference>
<keyword evidence="5" id="KW-0547">Nucleotide-binding</keyword>
<dbReference type="SMART" id="SM00387">
    <property type="entry name" value="HATPase_c"/>
    <property type="match status" value="1"/>
</dbReference>
<dbReference type="Proteomes" id="UP000321580">
    <property type="component" value="Unassembled WGS sequence"/>
</dbReference>
<keyword evidence="12" id="KW-1185">Reference proteome</keyword>
<keyword evidence="4" id="KW-0808">Transferase</keyword>
<keyword evidence="9" id="KW-1133">Transmembrane helix</keyword>
<evidence type="ECO:0000256" key="8">
    <source>
        <dbReference type="ARBA" id="ARBA00023012"/>
    </source>
</evidence>
<dbReference type="InterPro" id="IPR005467">
    <property type="entry name" value="His_kinase_dom"/>
</dbReference>
<dbReference type="InterPro" id="IPR036097">
    <property type="entry name" value="HisK_dim/P_sf"/>
</dbReference>
<evidence type="ECO:0000256" key="1">
    <source>
        <dbReference type="ARBA" id="ARBA00000085"/>
    </source>
</evidence>
<evidence type="ECO:0000313" key="12">
    <source>
        <dbReference type="Proteomes" id="UP000321580"/>
    </source>
</evidence>
<feature type="transmembrane region" description="Helical" evidence="9">
    <location>
        <begin position="146"/>
        <end position="166"/>
    </location>
</feature>
<evidence type="ECO:0000256" key="4">
    <source>
        <dbReference type="ARBA" id="ARBA00022679"/>
    </source>
</evidence>
<evidence type="ECO:0000256" key="5">
    <source>
        <dbReference type="ARBA" id="ARBA00022741"/>
    </source>
</evidence>
<protein>
    <recommendedName>
        <fullName evidence="2">histidine kinase</fullName>
        <ecNumber evidence="2">2.7.13.3</ecNumber>
    </recommendedName>
</protein>
<dbReference type="CDD" id="cd00082">
    <property type="entry name" value="HisKA"/>
    <property type="match status" value="1"/>
</dbReference>
<dbReference type="PANTHER" id="PTHR43065">
    <property type="entry name" value="SENSOR HISTIDINE KINASE"/>
    <property type="match status" value="1"/>
</dbReference>
<dbReference type="SUPFAM" id="SSF55874">
    <property type="entry name" value="ATPase domain of HSP90 chaperone/DNA topoisomerase II/histidine kinase"/>
    <property type="match status" value="1"/>
</dbReference>
<evidence type="ECO:0000313" key="11">
    <source>
        <dbReference type="EMBL" id="TXB65606.1"/>
    </source>
</evidence>
<comment type="caution">
    <text evidence="11">The sequence shown here is derived from an EMBL/GenBank/DDBJ whole genome shotgun (WGS) entry which is preliminary data.</text>
</comment>
<sequence length="390" mass="44542">MDIYKRKSRWKLYLGVAGALIVAISMVYTSYLTGKLAEEERSKVALYVEAQERFNNQLEMEAIQENGCPEPDFTLHLLILQSNNTIPVIAVNEQGRVDFTVNVRDTSQAYLLAELAQMDEEGFQPIQSSNHRIYYKESTLLQQLRYFPFVQLFLIAAFVAFGYLGFSSTRRAEQNRVWVGMAKETAHQLGTPISAIVAWIEHLKLIRDEDEEVQEVVTELRNDVSRLELIADRFSKIGSAPKLDPINVFEELEQCRAYMQRRASRKVAFQFPDPGSPPQTIHINSHLFDWVVENLLRNALDAMDGQGEISAEVYDDNDFVYIDITDTGKGIPDNRFKTVFQPGFTTKKRGWGLGLSLAKRIIEEYHNGKIFVKRSEEGVGTTFTIQLPKL</sequence>
<proteinExistence type="predicted"/>
<dbReference type="InterPro" id="IPR036890">
    <property type="entry name" value="HATPase_C_sf"/>
</dbReference>
<accession>A0A5C6RT32</accession>
<dbReference type="GO" id="GO:0000155">
    <property type="term" value="F:phosphorelay sensor kinase activity"/>
    <property type="evidence" value="ECO:0007669"/>
    <property type="project" value="InterPro"/>
</dbReference>
<evidence type="ECO:0000256" key="6">
    <source>
        <dbReference type="ARBA" id="ARBA00022777"/>
    </source>
</evidence>
<keyword evidence="9" id="KW-0472">Membrane</keyword>
<dbReference type="PANTHER" id="PTHR43065:SF10">
    <property type="entry name" value="PEROXIDE STRESS-ACTIVATED HISTIDINE KINASE MAK3"/>
    <property type="match status" value="1"/>
</dbReference>
<feature type="domain" description="Histidine kinase" evidence="10">
    <location>
        <begin position="184"/>
        <end position="390"/>
    </location>
</feature>
<keyword evidence="3" id="KW-0597">Phosphoprotein</keyword>
<dbReference type="RefSeq" id="WP_147166615.1">
    <property type="nucleotide sequence ID" value="NZ_VOOR01000009.1"/>
</dbReference>
<dbReference type="EMBL" id="VOOR01000009">
    <property type="protein sequence ID" value="TXB65606.1"/>
    <property type="molecule type" value="Genomic_DNA"/>
</dbReference>
<name>A0A5C6RT32_9BACT</name>
<dbReference type="Pfam" id="PF02518">
    <property type="entry name" value="HATPase_c"/>
    <property type="match status" value="1"/>
</dbReference>
<dbReference type="PROSITE" id="PS50109">
    <property type="entry name" value="HIS_KIN"/>
    <property type="match status" value="1"/>
</dbReference>
<keyword evidence="8" id="KW-0902">Two-component regulatory system</keyword>
<organism evidence="11 12">
    <name type="scientific">Phaeodactylibacter luteus</name>
    <dbReference type="NCBI Taxonomy" id="1564516"/>
    <lineage>
        <taxon>Bacteria</taxon>
        <taxon>Pseudomonadati</taxon>
        <taxon>Bacteroidota</taxon>
        <taxon>Saprospiria</taxon>
        <taxon>Saprospirales</taxon>
        <taxon>Haliscomenobacteraceae</taxon>
        <taxon>Phaeodactylibacter</taxon>
    </lineage>
</organism>
<dbReference type="SUPFAM" id="SSF47384">
    <property type="entry name" value="Homodimeric domain of signal transducing histidine kinase"/>
    <property type="match status" value="1"/>
</dbReference>
<dbReference type="InterPro" id="IPR004358">
    <property type="entry name" value="Sig_transdc_His_kin-like_C"/>
</dbReference>
<dbReference type="InterPro" id="IPR003594">
    <property type="entry name" value="HATPase_dom"/>
</dbReference>
<evidence type="ECO:0000256" key="7">
    <source>
        <dbReference type="ARBA" id="ARBA00022840"/>
    </source>
</evidence>
<feature type="transmembrane region" description="Helical" evidence="9">
    <location>
        <begin position="12"/>
        <end position="31"/>
    </location>
</feature>
<evidence type="ECO:0000256" key="2">
    <source>
        <dbReference type="ARBA" id="ARBA00012438"/>
    </source>
</evidence>
<comment type="catalytic activity">
    <reaction evidence="1">
        <text>ATP + protein L-histidine = ADP + protein N-phospho-L-histidine.</text>
        <dbReference type="EC" id="2.7.13.3"/>
    </reaction>
</comment>
<dbReference type="EC" id="2.7.13.3" evidence="2"/>
<evidence type="ECO:0000256" key="9">
    <source>
        <dbReference type="SAM" id="Phobius"/>
    </source>
</evidence>
<evidence type="ECO:0000259" key="10">
    <source>
        <dbReference type="PROSITE" id="PS50109"/>
    </source>
</evidence>
<dbReference type="GO" id="GO:0005524">
    <property type="term" value="F:ATP binding"/>
    <property type="evidence" value="ECO:0007669"/>
    <property type="project" value="UniProtKB-KW"/>
</dbReference>
<keyword evidence="6 11" id="KW-0418">Kinase</keyword>
<gene>
    <name evidence="11" type="ORF">FRY97_06385</name>
</gene>
<dbReference type="PRINTS" id="PR00344">
    <property type="entry name" value="BCTRLSENSOR"/>
</dbReference>
<evidence type="ECO:0000256" key="3">
    <source>
        <dbReference type="ARBA" id="ARBA00022553"/>
    </source>
</evidence>
<dbReference type="Gene3D" id="3.30.565.10">
    <property type="entry name" value="Histidine kinase-like ATPase, C-terminal domain"/>
    <property type="match status" value="1"/>
</dbReference>
<dbReference type="AlphaFoldDB" id="A0A5C6RT32"/>